<dbReference type="EMBL" id="JBGMDY010000001">
    <property type="protein sequence ID" value="KAL2347728.1"/>
    <property type="molecule type" value="Genomic_DNA"/>
</dbReference>
<dbReference type="PANTHER" id="PTHR43675:SF28">
    <property type="entry name" value="AMINE OXIDASE DOMAIN-CONTAINING PROTEIN"/>
    <property type="match status" value="1"/>
</dbReference>
<organism evidence="1 2">
    <name type="scientific">Flemingia macrophylla</name>
    <dbReference type="NCBI Taxonomy" id="520843"/>
    <lineage>
        <taxon>Eukaryota</taxon>
        <taxon>Viridiplantae</taxon>
        <taxon>Streptophyta</taxon>
        <taxon>Embryophyta</taxon>
        <taxon>Tracheophyta</taxon>
        <taxon>Spermatophyta</taxon>
        <taxon>Magnoliopsida</taxon>
        <taxon>eudicotyledons</taxon>
        <taxon>Gunneridae</taxon>
        <taxon>Pentapetalae</taxon>
        <taxon>rosids</taxon>
        <taxon>fabids</taxon>
        <taxon>Fabales</taxon>
        <taxon>Fabaceae</taxon>
        <taxon>Papilionoideae</taxon>
        <taxon>50 kb inversion clade</taxon>
        <taxon>NPAAA clade</taxon>
        <taxon>indigoferoid/millettioid clade</taxon>
        <taxon>Phaseoleae</taxon>
        <taxon>Flemingia</taxon>
    </lineage>
</organism>
<dbReference type="AlphaFoldDB" id="A0ABD1NHX6"/>
<name>A0ABD1NHX6_9FABA</name>
<evidence type="ECO:0000313" key="1">
    <source>
        <dbReference type="EMBL" id="KAL2347728.1"/>
    </source>
</evidence>
<protein>
    <recommendedName>
        <fullName evidence="3">Cyclopropane-fatty-acyl-phospholipid synthase</fullName>
    </recommendedName>
</protein>
<dbReference type="CDD" id="cd02440">
    <property type="entry name" value="AdoMet_MTases"/>
    <property type="match status" value="1"/>
</dbReference>
<dbReference type="Proteomes" id="UP001603857">
    <property type="component" value="Unassembled WGS sequence"/>
</dbReference>
<dbReference type="InterPro" id="IPR029063">
    <property type="entry name" value="SAM-dependent_MTases_sf"/>
</dbReference>
<accession>A0ABD1NHX6</accession>
<dbReference type="InterPro" id="IPR026669">
    <property type="entry name" value="Arsenite_MeTrfase-like"/>
</dbReference>
<dbReference type="Gene3D" id="3.40.50.150">
    <property type="entry name" value="Vaccinia Virus protein VP39"/>
    <property type="match status" value="2"/>
</dbReference>
<reference evidence="1 2" key="1">
    <citation type="submission" date="2024-08" db="EMBL/GenBank/DDBJ databases">
        <title>Insights into the chromosomal genome structure of Flemingia macrophylla.</title>
        <authorList>
            <person name="Ding Y."/>
            <person name="Zhao Y."/>
            <person name="Bi W."/>
            <person name="Wu M."/>
            <person name="Zhao G."/>
            <person name="Gong Y."/>
            <person name="Li W."/>
            <person name="Zhang P."/>
        </authorList>
    </citation>
    <scope>NUCLEOTIDE SEQUENCE [LARGE SCALE GENOMIC DNA]</scope>
    <source>
        <strain evidence="1">DYQJB</strain>
        <tissue evidence="1">Leaf</tissue>
    </source>
</reference>
<evidence type="ECO:0000313" key="2">
    <source>
        <dbReference type="Proteomes" id="UP001603857"/>
    </source>
</evidence>
<sequence length="321" mass="36527">MVPSWKELGARTFLTRFLSSHITIGCLILLEDGGTMFTFEATRKASSPKSVLRVHNPQFYWKGELGLAEAYINADFSFVDKDEGLLNFFLILIAINNSNQRSSKSKNRGWWSPIFWTSTLASSKYFMKHLLRRNTITQARINISEHYDKAKIDKTHELLDIGCGWGSVVIEAVKQTGCKCTGITLSKEQLKLAEKRVKDLGLQFISIRDELDDEKRLSPGFLKEYIFPGGLVPSLSRVTSAMAAASKLCVDNIESIGIHYFETLRRWRKNFLERQSEIMALGFDEKTIRTWEFYFDNCAAGFKSGILGDYQVVFSRPDNVA</sequence>
<comment type="caution">
    <text evidence="1">The sequence shown here is derived from an EMBL/GenBank/DDBJ whole genome shotgun (WGS) entry which is preliminary data.</text>
</comment>
<gene>
    <name evidence="1" type="ORF">Fmac_001728</name>
</gene>
<evidence type="ECO:0008006" key="3">
    <source>
        <dbReference type="Google" id="ProtNLM"/>
    </source>
</evidence>
<keyword evidence="2" id="KW-1185">Reference proteome</keyword>
<dbReference type="SUPFAM" id="SSF53335">
    <property type="entry name" value="S-adenosyl-L-methionine-dependent methyltransferases"/>
    <property type="match status" value="1"/>
</dbReference>
<dbReference type="PANTHER" id="PTHR43675">
    <property type="entry name" value="ARSENITE METHYLTRANSFERASE"/>
    <property type="match status" value="1"/>
</dbReference>
<proteinExistence type="predicted"/>
<dbReference type="Pfam" id="PF02353">
    <property type="entry name" value="CMAS"/>
    <property type="match status" value="2"/>
</dbReference>